<feature type="transmembrane region" description="Helical" evidence="1">
    <location>
        <begin position="71"/>
        <end position="92"/>
    </location>
</feature>
<keyword evidence="1" id="KW-0472">Membrane</keyword>
<comment type="caution">
    <text evidence="2">The sequence shown here is derived from an EMBL/GenBank/DDBJ whole genome shotgun (WGS) entry which is preliminary data.</text>
</comment>
<evidence type="ECO:0000313" key="2">
    <source>
        <dbReference type="EMBL" id="GFQ01695.1"/>
    </source>
</evidence>
<protein>
    <submittedName>
        <fullName evidence="2">Uncharacterized protein</fullName>
    </submittedName>
</protein>
<sequence length="138" mass="15303">MYINKVQNNSAAEELDSLFAECAIVEAIPLQPRISLQHKIDDHPMNLILEERPFLLRQGERRSCLMRSRTGAASSVCGVGVSLTIITSRNILHSGVVIAEFPSCVLCAFAFYLCFLACRLIHGKFIAPLCCILTVHLE</sequence>
<dbReference type="EMBL" id="BMAC01000701">
    <property type="protein sequence ID" value="GFQ01695.1"/>
    <property type="molecule type" value="Genomic_DNA"/>
</dbReference>
<dbReference type="AlphaFoldDB" id="A0A830CZX6"/>
<accession>A0A830CZX6</accession>
<reference evidence="2" key="1">
    <citation type="submission" date="2020-07" db="EMBL/GenBank/DDBJ databases">
        <title>Ethylene signaling mediates host invasion by parasitic plants.</title>
        <authorList>
            <person name="Yoshida S."/>
        </authorList>
    </citation>
    <scope>NUCLEOTIDE SEQUENCE</scope>
    <source>
        <strain evidence="2">Okayama</strain>
    </source>
</reference>
<gene>
    <name evidence="2" type="ORF">PHJA_002313400</name>
</gene>
<keyword evidence="1" id="KW-0812">Transmembrane</keyword>
<feature type="transmembrane region" description="Helical" evidence="1">
    <location>
        <begin position="98"/>
        <end position="118"/>
    </location>
</feature>
<evidence type="ECO:0000256" key="1">
    <source>
        <dbReference type="SAM" id="Phobius"/>
    </source>
</evidence>
<dbReference type="Proteomes" id="UP000653305">
    <property type="component" value="Unassembled WGS sequence"/>
</dbReference>
<organism evidence="2 3">
    <name type="scientific">Phtheirospermum japonicum</name>
    <dbReference type="NCBI Taxonomy" id="374723"/>
    <lineage>
        <taxon>Eukaryota</taxon>
        <taxon>Viridiplantae</taxon>
        <taxon>Streptophyta</taxon>
        <taxon>Embryophyta</taxon>
        <taxon>Tracheophyta</taxon>
        <taxon>Spermatophyta</taxon>
        <taxon>Magnoliopsida</taxon>
        <taxon>eudicotyledons</taxon>
        <taxon>Gunneridae</taxon>
        <taxon>Pentapetalae</taxon>
        <taxon>asterids</taxon>
        <taxon>lamiids</taxon>
        <taxon>Lamiales</taxon>
        <taxon>Orobanchaceae</taxon>
        <taxon>Orobanchaceae incertae sedis</taxon>
        <taxon>Phtheirospermum</taxon>
    </lineage>
</organism>
<keyword evidence="3" id="KW-1185">Reference proteome</keyword>
<evidence type="ECO:0000313" key="3">
    <source>
        <dbReference type="Proteomes" id="UP000653305"/>
    </source>
</evidence>
<keyword evidence="1" id="KW-1133">Transmembrane helix</keyword>
<proteinExistence type="predicted"/>
<name>A0A830CZX6_9LAMI</name>